<feature type="domain" description="Integrase zinc-binding" evidence="2">
    <location>
        <begin position="230"/>
        <end position="281"/>
    </location>
</feature>
<dbReference type="Pfam" id="PF17921">
    <property type="entry name" value="Integrase_H2C2"/>
    <property type="match status" value="1"/>
</dbReference>
<dbReference type="SUPFAM" id="SSF56672">
    <property type="entry name" value="DNA/RNA polymerases"/>
    <property type="match status" value="1"/>
</dbReference>
<evidence type="ECO:0000256" key="1">
    <source>
        <dbReference type="ARBA" id="ARBA00012493"/>
    </source>
</evidence>
<dbReference type="Gene3D" id="3.30.70.270">
    <property type="match status" value="2"/>
</dbReference>
<sequence length="369" mass="42411">MSLGEVLDKKGFRINPSKAEFLTETVEFLGHKLNGNEVSISDSKSEAIKQLKVPNSREELRSVLGMLNYHLDYTPSLAIIRNPLDRVLKLNEFRPLNKEEVEAFHSCINAVVNSIKLVQIDKGESLIVETDSREIMNKICGGKNVATADCLTRLINQARENYLGEEIIIGKINESSYAVDCEKIRNTMDEDYLKYKKILEEGEIIDSFGEKKHDMFVENNLIFIGNKLLIPKDVQEECLQLLHATHASPPKMKARAREEMFWKTMTVDIENYYKKCDKCQLFMKMPQKVKDQWPVAIEFLERIHMDACKTRRGGVNVLVLQDAFSGFTDLFILNSMDPYSVRKYYLDSSVIMGYLSFLLVTKVQILQIM</sequence>
<dbReference type="Gene3D" id="1.10.340.70">
    <property type="match status" value="1"/>
</dbReference>
<dbReference type="AlphaFoldDB" id="A0A0N5B5X0"/>
<protein>
    <recommendedName>
        <fullName evidence="1">RNA-directed DNA polymerase</fullName>
        <ecNumber evidence="1">2.7.7.49</ecNumber>
    </recommendedName>
</protein>
<dbReference type="InterPro" id="IPR041588">
    <property type="entry name" value="Integrase_H2C2"/>
</dbReference>
<organism evidence="3 4">
    <name type="scientific">Strongyloides papillosus</name>
    <name type="common">Intestinal threadworm</name>
    <dbReference type="NCBI Taxonomy" id="174720"/>
    <lineage>
        <taxon>Eukaryota</taxon>
        <taxon>Metazoa</taxon>
        <taxon>Ecdysozoa</taxon>
        <taxon>Nematoda</taxon>
        <taxon>Chromadorea</taxon>
        <taxon>Rhabditida</taxon>
        <taxon>Tylenchina</taxon>
        <taxon>Panagrolaimomorpha</taxon>
        <taxon>Strongyloidoidea</taxon>
        <taxon>Strongyloididae</taxon>
        <taxon>Strongyloides</taxon>
    </lineage>
</organism>
<proteinExistence type="predicted"/>
<evidence type="ECO:0000313" key="3">
    <source>
        <dbReference type="Proteomes" id="UP000046392"/>
    </source>
</evidence>
<dbReference type="WBParaSite" id="SPAL_0000146200.1">
    <property type="protein sequence ID" value="SPAL_0000146200.1"/>
    <property type="gene ID" value="SPAL_0000146200"/>
</dbReference>
<reference evidence="4" key="1">
    <citation type="submission" date="2017-02" db="UniProtKB">
        <authorList>
            <consortium name="WormBaseParasite"/>
        </authorList>
    </citation>
    <scope>IDENTIFICATION</scope>
</reference>
<dbReference type="EC" id="2.7.7.49" evidence="1"/>
<dbReference type="PANTHER" id="PTHR37984">
    <property type="entry name" value="PROTEIN CBG26694"/>
    <property type="match status" value="1"/>
</dbReference>
<evidence type="ECO:0000259" key="2">
    <source>
        <dbReference type="Pfam" id="PF17921"/>
    </source>
</evidence>
<dbReference type="InterPro" id="IPR050951">
    <property type="entry name" value="Retrovirus_Pol_polyprotein"/>
</dbReference>
<dbReference type="STRING" id="174720.A0A0N5B5X0"/>
<dbReference type="InterPro" id="IPR043502">
    <property type="entry name" value="DNA/RNA_pol_sf"/>
</dbReference>
<dbReference type="PANTHER" id="PTHR37984:SF5">
    <property type="entry name" value="PROTEIN NYNRIN-LIKE"/>
    <property type="match status" value="1"/>
</dbReference>
<dbReference type="Proteomes" id="UP000046392">
    <property type="component" value="Unplaced"/>
</dbReference>
<accession>A0A0N5B5X0</accession>
<dbReference type="InterPro" id="IPR043128">
    <property type="entry name" value="Rev_trsase/Diguanyl_cyclase"/>
</dbReference>
<evidence type="ECO:0000313" key="4">
    <source>
        <dbReference type="WBParaSite" id="SPAL_0000146200.1"/>
    </source>
</evidence>
<name>A0A0N5B5X0_STREA</name>
<dbReference type="GO" id="GO:0003964">
    <property type="term" value="F:RNA-directed DNA polymerase activity"/>
    <property type="evidence" value="ECO:0007669"/>
    <property type="project" value="UniProtKB-EC"/>
</dbReference>
<keyword evidence="3" id="KW-1185">Reference proteome</keyword>